<dbReference type="CDD" id="cd00093">
    <property type="entry name" value="HTH_XRE"/>
    <property type="match status" value="1"/>
</dbReference>
<dbReference type="InterPro" id="IPR001387">
    <property type="entry name" value="Cro/C1-type_HTH"/>
</dbReference>
<organism evidence="2 3">
    <name type="scientific">Sulfobacillus benefaciens</name>
    <dbReference type="NCBI Taxonomy" id="453960"/>
    <lineage>
        <taxon>Bacteria</taxon>
        <taxon>Bacillati</taxon>
        <taxon>Bacillota</taxon>
        <taxon>Clostridia</taxon>
        <taxon>Eubacteriales</taxon>
        <taxon>Clostridiales Family XVII. Incertae Sedis</taxon>
        <taxon>Sulfobacillus</taxon>
    </lineage>
</organism>
<dbReference type="GO" id="GO:0003677">
    <property type="term" value="F:DNA binding"/>
    <property type="evidence" value="ECO:0007669"/>
    <property type="project" value="InterPro"/>
</dbReference>
<accession>A0A2T2WR99</accession>
<evidence type="ECO:0000259" key="1">
    <source>
        <dbReference type="PROSITE" id="PS50943"/>
    </source>
</evidence>
<dbReference type="InterPro" id="IPR011990">
    <property type="entry name" value="TPR-like_helical_dom_sf"/>
</dbReference>
<proteinExistence type="predicted"/>
<gene>
    <name evidence="2" type="ORF">C7B43_18285</name>
</gene>
<dbReference type="Gene3D" id="1.10.260.40">
    <property type="entry name" value="lambda repressor-like DNA-binding domains"/>
    <property type="match status" value="1"/>
</dbReference>
<dbReference type="InterPro" id="IPR019734">
    <property type="entry name" value="TPR_rpt"/>
</dbReference>
<comment type="caution">
    <text evidence="2">The sequence shown here is derived from an EMBL/GenBank/DDBJ whole genome shotgun (WGS) entry which is preliminary data.</text>
</comment>
<dbReference type="PROSITE" id="PS50943">
    <property type="entry name" value="HTH_CROC1"/>
    <property type="match status" value="1"/>
</dbReference>
<dbReference type="InterPro" id="IPR010982">
    <property type="entry name" value="Lambda_DNA-bd_dom_sf"/>
</dbReference>
<dbReference type="Gene3D" id="1.25.40.10">
    <property type="entry name" value="Tetratricopeptide repeat domain"/>
    <property type="match status" value="2"/>
</dbReference>
<dbReference type="SMART" id="SM00028">
    <property type="entry name" value="TPR"/>
    <property type="match status" value="4"/>
</dbReference>
<dbReference type="EMBL" id="PXYT01000068">
    <property type="protein sequence ID" value="PSR24756.1"/>
    <property type="molecule type" value="Genomic_DNA"/>
</dbReference>
<name>A0A2T2WR99_9FIRM</name>
<feature type="domain" description="HTH cro/C1-type" evidence="1">
    <location>
        <begin position="17"/>
        <end position="70"/>
    </location>
</feature>
<evidence type="ECO:0000313" key="2">
    <source>
        <dbReference type="EMBL" id="PSR24756.1"/>
    </source>
</evidence>
<dbReference type="SMART" id="SM00530">
    <property type="entry name" value="HTH_XRE"/>
    <property type="match status" value="1"/>
</dbReference>
<evidence type="ECO:0000313" key="3">
    <source>
        <dbReference type="Proteomes" id="UP000242699"/>
    </source>
</evidence>
<sequence length="417" mass="47292">MRKAEVGQLHQTLGERVKTLRLSQGLTQENLAGPGLPVQVIALIEANQCDPPQEWLRHFAQVLGVDMGWLTGAHEADLKRAAWSLAKAGMDAMEAGQVENAVHILRQASDFARDYGWRDVEAEVGLCLSRSLQMSGQVSQAVDYSFRSLLALPAETDHAVRLKMLILTGNALFAANNFSAASLLYDRARHEAPEDLVVAVKMLLNAAVCQLNLGEFEAARQTLLQAREVAETLQEPRWLAWVFIDLAVCDLGRHKSLPRVQDYLDMARQFALDGDDSAAYTAAIHNQGEYYLYGGRWAEAERCMADALSYLTDDNFVYAIILDDLAELYIHRRFWRKAQQVIEKMFHAARKIENRRIDGLAFRRRMQWHLARNQPDEAHENFLRALRVFNEIGHGFLVRQTLDMWESHHSLSSPQDQ</sequence>
<dbReference type="Proteomes" id="UP000242699">
    <property type="component" value="Unassembled WGS sequence"/>
</dbReference>
<dbReference type="Pfam" id="PF13432">
    <property type="entry name" value="TPR_16"/>
    <property type="match status" value="1"/>
</dbReference>
<dbReference type="AlphaFoldDB" id="A0A2T2WR99"/>
<dbReference type="SUPFAM" id="SSF48452">
    <property type="entry name" value="TPR-like"/>
    <property type="match status" value="2"/>
</dbReference>
<dbReference type="SUPFAM" id="SSF47413">
    <property type="entry name" value="lambda repressor-like DNA-binding domains"/>
    <property type="match status" value="1"/>
</dbReference>
<reference evidence="2 3" key="1">
    <citation type="journal article" date="2014" name="BMC Genomics">
        <title>Comparison of environmental and isolate Sulfobacillus genomes reveals diverse carbon, sulfur, nitrogen, and hydrogen metabolisms.</title>
        <authorList>
            <person name="Justice N.B."/>
            <person name="Norman A."/>
            <person name="Brown C.T."/>
            <person name="Singh A."/>
            <person name="Thomas B.C."/>
            <person name="Banfield J.F."/>
        </authorList>
    </citation>
    <scope>NUCLEOTIDE SEQUENCE [LARGE SCALE GENOMIC DNA]</scope>
    <source>
        <strain evidence="2">AMDSBA1</strain>
    </source>
</reference>
<protein>
    <recommendedName>
        <fullName evidence="1">HTH cro/C1-type domain-containing protein</fullName>
    </recommendedName>
</protein>